<dbReference type="OrthoDB" id="45650at2157"/>
<name>A0A075LV22_9EURY</name>
<evidence type="ECO:0000259" key="1">
    <source>
        <dbReference type="Pfam" id="PF01206"/>
    </source>
</evidence>
<dbReference type="STRING" id="1343739.PAP_08970"/>
<dbReference type="InterPro" id="IPR036868">
    <property type="entry name" value="TusA-like_sf"/>
</dbReference>
<dbReference type="AlphaFoldDB" id="A0A075LV22"/>
<dbReference type="RefSeq" id="WP_048165652.1">
    <property type="nucleotide sequence ID" value="NZ_CP006019.1"/>
</dbReference>
<gene>
    <name evidence="2" type="ORF">PAP_08970</name>
</gene>
<keyword evidence="3" id="KW-1185">Reference proteome</keyword>
<dbReference type="Gene3D" id="3.30.110.40">
    <property type="entry name" value="TusA-like domain"/>
    <property type="match status" value="1"/>
</dbReference>
<dbReference type="SUPFAM" id="SSF64307">
    <property type="entry name" value="SirA-like"/>
    <property type="match status" value="1"/>
</dbReference>
<dbReference type="PANTHER" id="PTHR33279:SF18">
    <property type="entry name" value="SULFUR CARRIER PROTEIN MJ0990-RELATED"/>
    <property type="match status" value="1"/>
</dbReference>
<feature type="domain" description="UPF0033" evidence="1">
    <location>
        <begin position="2"/>
        <end position="71"/>
    </location>
</feature>
<dbReference type="eggNOG" id="arCOG02062">
    <property type="taxonomic scope" value="Archaea"/>
</dbReference>
<reference evidence="2 3" key="2">
    <citation type="journal article" date="2015" name="Genome Announc.">
        <title>Complete Genome Sequence of Hyperthermophilic Piezophilic Archaeon Palaeococcus pacificus DY20341T, Isolated from Deep-Sea Hydrothermal Sediments.</title>
        <authorList>
            <person name="Zeng X."/>
            <person name="Jebbar M."/>
            <person name="Shao Z."/>
        </authorList>
    </citation>
    <scope>NUCLEOTIDE SEQUENCE [LARGE SCALE GENOMIC DNA]</scope>
    <source>
        <strain evidence="2 3">DY20341</strain>
    </source>
</reference>
<dbReference type="InterPro" id="IPR001455">
    <property type="entry name" value="TusA-like"/>
</dbReference>
<organism evidence="2 3">
    <name type="scientific">Palaeococcus pacificus DY20341</name>
    <dbReference type="NCBI Taxonomy" id="1343739"/>
    <lineage>
        <taxon>Archaea</taxon>
        <taxon>Methanobacteriati</taxon>
        <taxon>Methanobacteriota</taxon>
        <taxon>Thermococci</taxon>
        <taxon>Thermococcales</taxon>
        <taxon>Thermococcaceae</taxon>
        <taxon>Palaeococcus</taxon>
    </lineage>
</organism>
<evidence type="ECO:0000313" key="3">
    <source>
        <dbReference type="Proteomes" id="UP000027981"/>
    </source>
</evidence>
<dbReference type="HOGENOM" id="CLU_165255_0_1_2"/>
<dbReference type="Pfam" id="PF01206">
    <property type="entry name" value="TusA"/>
    <property type="match status" value="1"/>
</dbReference>
<dbReference type="PANTHER" id="PTHR33279">
    <property type="entry name" value="SULFUR CARRIER PROTEIN YEDF-RELATED"/>
    <property type="match status" value="1"/>
</dbReference>
<dbReference type="KEGG" id="ppac:PAP_08970"/>
<sequence length="73" mass="8152">MIKIDVVGKDCPIPLNEFRKALRKAPTGEIIEIVGTHELSKGEIALAAEETGQEILEIDEKEGVWKIVVRKVR</sequence>
<dbReference type="Proteomes" id="UP000027981">
    <property type="component" value="Chromosome"/>
</dbReference>
<dbReference type="EMBL" id="CP006019">
    <property type="protein sequence ID" value="AIF70174.1"/>
    <property type="molecule type" value="Genomic_DNA"/>
</dbReference>
<dbReference type="CDD" id="cd00291">
    <property type="entry name" value="SirA_YedF_YeeD"/>
    <property type="match status" value="1"/>
</dbReference>
<protein>
    <recommendedName>
        <fullName evidence="1">UPF0033 domain-containing protein</fullName>
    </recommendedName>
</protein>
<reference evidence="3" key="1">
    <citation type="submission" date="2013-06" db="EMBL/GenBank/DDBJ databases">
        <title>Complete Genome Sequence of Hyperthermophilic Palaeococcus pacificus DY20341T, Isolated from a Deep-Sea Hydrothermal Sediments.</title>
        <authorList>
            <person name="Zeng X."/>
            <person name="Shao Z."/>
        </authorList>
    </citation>
    <scope>NUCLEOTIDE SEQUENCE [LARGE SCALE GENOMIC DNA]</scope>
    <source>
        <strain evidence="3">DY20341</strain>
    </source>
</reference>
<proteinExistence type="predicted"/>
<accession>A0A075LV22</accession>
<evidence type="ECO:0000313" key="2">
    <source>
        <dbReference type="EMBL" id="AIF70174.1"/>
    </source>
</evidence>
<dbReference type="GeneID" id="24842891"/>